<dbReference type="GO" id="GO:0016818">
    <property type="term" value="F:hydrolase activity, acting on acid anhydrides, in phosphorus-containing anhydrides"/>
    <property type="evidence" value="ECO:0007669"/>
    <property type="project" value="InterPro"/>
</dbReference>
<dbReference type="RefSeq" id="WP_294499938.1">
    <property type="nucleotide sequence ID" value="NZ_JAGZXI010000001.1"/>
</dbReference>
<evidence type="ECO:0000256" key="1">
    <source>
        <dbReference type="ARBA" id="ARBA00001936"/>
    </source>
</evidence>
<evidence type="ECO:0000256" key="4">
    <source>
        <dbReference type="ARBA" id="ARBA00022801"/>
    </source>
</evidence>
<dbReference type="AlphaFoldDB" id="A0A943Y5P8"/>
<comment type="cofactor">
    <cofactor evidence="2">
        <name>Mg(2+)</name>
        <dbReference type="ChEBI" id="CHEBI:18420"/>
    </cofactor>
</comment>
<dbReference type="EMBL" id="JAGZXI010000001">
    <property type="protein sequence ID" value="MBS6634104.1"/>
    <property type="molecule type" value="Genomic_DNA"/>
</dbReference>
<dbReference type="InterPro" id="IPR015797">
    <property type="entry name" value="NUDIX_hydrolase-like_dom_sf"/>
</dbReference>
<comment type="caution">
    <text evidence="7">The sequence shown here is derived from an EMBL/GenBank/DDBJ whole genome shotgun (WGS) entry which is preliminary data.</text>
</comment>
<comment type="cofactor">
    <cofactor evidence="1">
        <name>Mn(2+)</name>
        <dbReference type="ChEBI" id="CHEBI:29035"/>
    </cofactor>
</comment>
<organism evidence="7 8">
    <name type="scientific">Rothia mucilaginosa</name>
    <dbReference type="NCBI Taxonomy" id="43675"/>
    <lineage>
        <taxon>Bacteria</taxon>
        <taxon>Bacillati</taxon>
        <taxon>Actinomycetota</taxon>
        <taxon>Actinomycetes</taxon>
        <taxon>Micrococcales</taxon>
        <taxon>Micrococcaceae</taxon>
        <taxon>Rothia</taxon>
    </lineage>
</organism>
<keyword evidence="6" id="KW-0464">Manganese</keyword>
<evidence type="ECO:0000256" key="5">
    <source>
        <dbReference type="ARBA" id="ARBA00022842"/>
    </source>
</evidence>
<gene>
    <name evidence="7" type="ORF">KH265_00305</name>
</gene>
<dbReference type="GO" id="GO:0046872">
    <property type="term" value="F:metal ion binding"/>
    <property type="evidence" value="ECO:0007669"/>
    <property type="project" value="UniProtKB-KW"/>
</dbReference>
<reference evidence="7" key="1">
    <citation type="submission" date="2021-02" db="EMBL/GenBank/DDBJ databases">
        <title>Infant gut strain persistence is associated with maternal origin, phylogeny, and functional potential including surface adhesion and iron acquisition.</title>
        <authorList>
            <person name="Lou Y.C."/>
        </authorList>
    </citation>
    <scope>NUCLEOTIDE SEQUENCE</scope>
    <source>
        <strain evidence="7">L1_008_092G1_dasL1_008_092G1_concoct_16</strain>
    </source>
</reference>
<keyword evidence="4 7" id="KW-0378">Hydrolase</keyword>
<sequence>MSNQLYTGALPLSAIRAAQAQRASQEGSQVETPGGAHDVKTLPLPVQERRFGTAEVPAEPDRPRMFTGRNSSPAPRTEAIQRLYVIPEFMRTAAESWREEGNEGTRGCTMRQAASVIFVRDGDNGLETILTYRPGASPLGIVAFPGGTALPGDDESASWVGPGAEYWQKQFHYSDVTKARRSVMAAVRESFEETGILLAGKDEQDVVERSSTPELMTWREAVADQDKSFAHFLCSSGLSIRADLLRPVARWQSPDFFLKRYDIAYFTTALPVGQDPKLLLGKGVWGDWLNVRELLEARDTSELGDRIGQPNTVGRRLEELITPGVMCMLESLARAQTSVAWLSKRRRIEVRKAVLVSHNGACMLSFTEVEPPAPTGAVFTGGLGVVPQTGSEQDGHPAPPCG</sequence>
<keyword evidence="3" id="KW-0479">Metal-binding</keyword>
<dbReference type="SUPFAM" id="SSF55811">
    <property type="entry name" value="Nudix"/>
    <property type="match status" value="1"/>
</dbReference>
<evidence type="ECO:0000256" key="2">
    <source>
        <dbReference type="ARBA" id="ARBA00001946"/>
    </source>
</evidence>
<accession>A0A943Y5P8</accession>
<name>A0A943Y5P8_9MICC</name>
<evidence type="ECO:0000256" key="6">
    <source>
        <dbReference type="ARBA" id="ARBA00023211"/>
    </source>
</evidence>
<dbReference type="PANTHER" id="PTHR12318:SF0">
    <property type="entry name" value="ACYL-COENZYME A DIPHOSPHATASE NUDT19"/>
    <property type="match status" value="1"/>
</dbReference>
<protein>
    <submittedName>
        <fullName evidence="7">NUDIX hydrolase</fullName>
    </submittedName>
</protein>
<dbReference type="Proteomes" id="UP000739069">
    <property type="component" value="Unassembled WGS sequence"/>
</dbReference>
<evidence type="ECO:0000313" key="8">
    <source>
        <dbReference type="Proteomes" id="UP000739069"/>
    </source>
</evidence>
<dbReference type="Gene3D" id="3.90.79.10">
    <property type="entry name" value="Nucleoside Triphosphate Pyrophosphohydrolase"/>
    <property type="match status" value="1"/>
</dbReference>
<keyword evidence="5" id="KW-0460">Magnesium</keyword>
<dbReference type="InterPro" id="IPR039121">
    <property type="entry name" value="NUDT19"/>
</dbReference>
<evidence type="ECO:0000256" key="3">
    <source>
        <dbReference type="ARBA" id="ARBA00022723"/>
    </source>
</evidence>
<dbReference type="PANTHER" id="PTHR12318">
    <property type="entry name" value="TESTOSTERONE-REGULATED PROTEIN RP2"/>
    <property type="match status" value="1"/>
</dbReference>
<evidence type="ECO:0000313" key="7">
    <source>
        <dbReference type="EMBL" id="MBS6634104.1"/>
    </source>
</evidence>
<proteinExistence type="predicted"/>